<evidence type="ECO:0000256" key="1">
    <source>
        <dbReference type="SAM" id="MobiDB-lite"/>
    </source>
</evidence>
<protein>
    <submittedName>
        <fullName evidence="2">Uncharacterized protein</fullName>
    </submittedName>
</protein>
<name>A0A6C0BUS4_9ZZZZ</name>
<reference evidence="2" key="1">
    <citation type="journal article" date="2020" name="Nature">
        <title>Giant virus diversity and host interactions through global metagenomics.</title>
        <authorList>
            <person name="Schulz F."/>
            <person name="Roux S."/>
            <person name="Paez-Espino D."/>
            <person name="Jungbluth S."/>
            <person name="Walsh D.A."/>
            <person name="Denef V.J."/>
            <person name="McMahon K.D."/>
            <person name="Konstantinidis K.T."/>
            <person name="Eloe-Fadrosh E.A."/>
            <person name="Kyrpides N.C."/>
            <person name="Woyke T."/>
        </authorList>
    </citation>
    <scope>NUCLEOTIDE SEQUENCE</scope>
    <source>
        <strain evidence="2">GVMAG-M-3300018868-6</strain>
    </source>
</reference>
<organism evidence="2">
    <name type="scientific">viral metagenome</name>
    <dbReference type="NCBI Taxonomy" id="1070528"/>
    <lineage>
        <taxon>unclassified sequences</taxon>
        <taxon>metagenomes</taxon>
        <taxon>organismal metagenomes</taxon>
    </lineage>
</organism>
<dbReference type="AlphaFoldDB" id="A0A6C0BUS4"/>
<feature type="region of interest" description="Disordered" evidence="1">
    <location>
        <begin position="119"/>
        <end position="171"/>
    </location>
</feature>
<feature type="compositionally biased region" description="Acidic residues" evidence="1">
    <location>
        <begin position="119"/>
        <end position="158"/>
    </location>
</feature>
<sequence>MSLLKYVLIEKSGECVEKTSKNGLAVDELYKKCGFKKVDGFNESGKWRLNDGLDIIVYGRLDGKAGSENKFECPPPIDKQLFFGNMAVVAMLNGVHVDLDVNHWGEIYAELMGGFEDIDSEEEEEEELSEEEEDQKDDFIVEDEEQEISENENENEEQELTKEDYISEDDY</sequence>
<accession>A0A6C0BUS4</accession>
<evidence type="ECO:0000313" key="2">
    <source>
        <dbReference type="EMBL" id="QHS95830.1"/>
    </source>
</evidence>
<proteinExistence type="predicted"/>
<dbReference type="EMBL" id="MN739258">
    <property type="protein sequence ID" value="QHS95830.1"/>
    <property type="molecule type" value="Genomic_DNA"/>
</dbReference>